<evidence type="ECO:0000313" key="2">
    <source>
        <dbReference type="EMBL" id="KAF7547529.1"/>
    </source>
</evidence>
<comment type="caution">
    <text evidence="2">The sequence shown here is derived from an EMBL/GenBank/DDBJ whole genome shotgun (WGS) entry which is preliminary data.</text>
</comment>
<sequence length="512" mass="58276">MKRSDSKNQLALPSSHSGTLRCSRTPTDPVFYTSLAIDRSQLHIAFFLASFGPRPFQAPTFIVDVFRHYFSLVSSNELDGPEDSSSLTTPVIFAVDALAQAYFGMANADVVSVQRSFHTYGRAIHAMSVRLAELKRGDSDCYDISEENWQHFVFFCLVMMFWELKMSPASRNWQHHIRGLAAVINLRGTDHAYSETNFGLLAFSRLYIILQTLSARQPSFLSNNDWRQRSPIRSAWLIEMRSVLDKAESPKFSTDFELYISTDSMMMDSTNIVSVMAQYDQLLTKMSTASREDDEDHGRILIELYDTTESILSRNEARLAYWDSNIREVSLSSWLSLHQDVAADPVAGHFWSSINGGDLQLYFDTVFSFRTMMEYHSIALYWMIVMSLRLLLSDMLTLMPKANAPGIPANPQQEIEHHRIQLMKYALKVLQVICYATLTESRAVAPFFLAAPFQLTIAVLERECKSLRAADGNEGSIRRCESLKSLAVRYLDWSVQNKIPVKVDLYSPWMAG</sequence>
<keyword evidence="3" id="KW-1185">Reference proteome</keyword>
<dbReference type="AlphaFoldDB" id="A0A9P5H2L1"/>
<accession>A0A9P5H2L1</accession>
<name>A0A9P5H2L1_9HYPO</name>
<reference evidence="2" key="1">
    <citation type="submission" date="2020-03" db="EMBL/GenBank/DDBJ databases">
        <title>Draft Genome Sequence of Cylindrodendrum hubeiense.</title>
        <authorList>
            <person name="Buettner E."/>
            <person name="Kellner H."/>
        </authorList>
    </citation>
    <scope>NUCLEOTIDE SEQUENCE</scope>
    <source>
        <strain evidence="2">IHI 201604</strain>
    </source>
</reference>
<dbReference type="InterPro" id="IPR053178">
    <property type="entry name" value="Osmoadaptation_assoc"/>
</dbReference>
<protein>
    <submittedName>
        <fullName evidence="2">Uncharacterized protein</fullName>
    </submittedName>
</protein>
<feature type="compositionally biased region" description="Polar residues" evidence="1">
    <location>
        <begin position="7"/>
        <end position="22"/>
    </location>
</feature>
<gene>
    <name evidence="2" type="ORF">G7Z17_g7680</name>
</gene>
<evidence type="ECO:0000313" key="3">
    <source>
        <dbReference type="Proteomes" id="UP000722485"/>
    </source>
</evidence>
<organism evidence="2 3">
    <name type="scientific">Cylindrodendrum hubeiense</name>
    <dbReference type="NCBI Taxonomy" id="595255"/>
    <lineage>
        <taxon>Eukaryota</taxon>
        <taxon>Fungi</taxon>
        <taxon>Dikarya</taxon>
        <taxon>Ascomycota</taxon>
        <taxon>Pezizomycotina</taxon>
        <taxon>Sordariomycetes</taxon>
        <taxon>Hypocreomycetidae</taxon>
        <taxon>Hypocreales</taxon>
        <taxon>Nectriaceae</taxon>
        <taxon>Cylindrodendrum</taxon>
    </lineage>
</organism>
<dbReference type="OrthoDB" id="4314040at2759"/>
<dbReference type="Proteomes" id="UP000722485">
    <property type="component" value="Unassembled WGS sequence"/>
</dbReference>
<feature type="region of interest" description="Disordered" evidence="1">
    <location>
        <begin position="1"/>
        <end position="22"/>
    </location>
</feature>
<evidence type="ECO:0000256" key="1">
    <source>
        <dbReference type="SAM" id="MobiDB-lite"/>
    </source>
</evidence>
<proteinExistence type="predicted"/>
<dbReference type="PANTHER" id="PTHR38111">
    <property type="entry name" value="ZN(2)-C6 FUNGAL-TYPE DOMAIN-CONTAINING PROTEIN-RELATED"/>
    <property type="match status" value="1"/>
</dbReference>
<dbReference type="EMBL" id="JAANBB010000176">
    <property type="protein sequence ID" value="KAF7547529.1"/>
    <property type="molecule type" value="Genomic_DNA"/>
</dbReference>